<accession>A0A4V6N6B8</accession>
<comment type="caution">
    <text evidence="2">The sequence shown here is derived from an EMBL/GenBank/DDBJ whole genome shotgun (WGS) entry which is preliminary data.</text>
</comment>
<dbReference type="AlphaFoldDB" id="A0A4V6N6B8"/>
<dbReference type="EMBL" id="SJST01000002">
    <property type="protein sequence ID" value="TCD15017.1"/>
    <property type="molecule type" value="Genomic_DNA"/>
</dbReference>
<feature type="region of interest" description="Disordered" evidence="1">
    <location>
        <begin position="264"/>
        <end position="307"/>
    </location>
</feature>
<protein>
    <recommendedName>
        <fullName evidence="4">DUF4261 domain-containing protein</fullName>
    </recommendedName>
</protein>
<gene>
    <name evidence="2" type="ORF">E0D97_05570</name>
</gene>
<organism evidence="2 3">
    <name type="scientific">Oricola cellulosilytica</name>
    <dbReference type="NCBI Taxonomy" id="1429082"/>
    <lineage>
        <taxon>Bacteria</taxon>
        <taxon>Pseudomonadati</taxon>
        <taxon>Pseudomonadota</taxon>
        <taxon>Alphaproteobacteria</taxon>
        <taxon>Hyphomicrobiales</taxon>
        <taxon>Ahrensiaceae</taxon>
        <taxon>Oricola</taxon>
    </lineage>
</organism>
<evidence type="ECO:0000313" key="2">
    <source>
        <dbReference type="EMBL" id="TCD15017.1"/>
    </source>
</evidence>
<dbReference type="OrthoDB" id="7443908at2"/>
<sequence>MYDSEPSFDAQALISGLQALSNGDVVSLDSDGTAGPNRYLRLSTGGCSIAIEAGNDVRQRAAYFEALDWPMLHRSFEDAEEVVRAHQAHIHITVETEFDAVANALGVRAMDTSLTRNKLAANVAAALCRLDMPTAVHWKPCEMLYRPAPFLRELETNPVAIFVRVTPFSSNKEVAGVRLIGASTRGAADILGMEAVLEEAPIPVFPAMDLLQSFVSHCHGRGAYLPHLSTYSPQDGEIVLVRHLESTPEIAEAHVSLEIRQSAEAGYDSSDPNVEDIATPRTQATWDGGERRSRPRTAKPFGRRRLT</sequence>
<reference evidence="2 3" key="1">
    <citation type="journal article" date="2015" name="Antonie Van Leeuwenhoek">
        <title>Oricola cellulosilytica gen. nov., sp. nov., a cellulose-degrading bacterium of the family Phyllobacteriaceae isolated from surface seashore water, and emended descriptions of Mesorhizobium loti and Phyllobacterium myrsinacearum.</title>
        <authorList>
            <person name="Hameed A."/>
            <person name="Shahina M."/>
            <person name="Lai W.A."/>
            <person name="Lin S.Y."/>
            <person name="Young L.S."/>
            <person name="Liu Y.C."/>
            <person name="Hsu Y.H."/>
            <person name="Young C.C."/>
        </authorList>
    </citation>
    <scope>NUCLEOTIDE SEQUENCE [LARGE SCALE GENOMIC DNA]</scope>
    <source>
        <strain evidence="2 3">KCTC 52183</strain>
    </source>
</reference>
<proteinExistence type="predicted"/>
<evidence type="ECO:0008006" key="4">
    <source>
        <dbReference type="Google" id="ProtNLM"/>
    </source>
</evidence>
<dbReference type="RefSeq" id="WP_131566461.1">
    <property type="nucleotide sequence ID" value="NZ_JAINFK010000003.1"/>
</dbReference>
<keyword evidence="3" id="KW-1185">Reference proteome</keyword>
<dbReference type="Proteomes" id="UP000291301">
    <property type="component" value="Unassembled WGS sequence"/>
</dbReference>
<feature type="compositionally biased region" description="Basic residues" evidence="1">
    <location>
        <begin position="293"/>
        <end position="307"/>
    </location>
</feature>
<evidence type="ECO:0000313" key="3">
    <source>
        <dbReference type="Proteomes" id="UP000291301"/>
    </source>
</evidence>
<name>A0A4V6N6B8_9HYPH</name>
<evidence type="ECO:0000256" key="1">
    <source>
        <dbReference type="SAM" id="MobiDB-lite"/>
    </source>
</evidence>